<protein>
    <submittedName>
        <fullName evidence="1">Uncharacterized protein</fullName>
    </submittedName>
</protein>
<reference evidence="1 2" key="1">
    <citation type="journal article" date="2011" name="J. Bacteriol.">
        <title>Two new complete genome sequences offer insight into host and tissue specificity of plant pathogenic Xanthomonas spp.</title>
        <authorList>
            <person name="Bogdanove A.J."/>
            <person name="Koebnik R."/>
            <person name="Lu H."/>
            <person name="Furutani A."/>
            <person name="Angiuoli S.V."/>
            <person name="Patil P.B."/>
            <person name="Van Sluys M.A."/>
            <person name="Ryan R.P."/>
            <person name="Meyer D.F."/>
            <person name="Han S.W."/>
            <person name="Aparna G."/>
            <person name="Rajaram M."/>
            <person name="Delcher A.L."/>
            <person name="Phillippy A.M."/>
            <person name="Puiu D."/>
            <person name="Schatz M.C."/>
            <person name="Shumway M."/>
            <person name="Sommer D.D."/>
            <person name="Trapnell C."/>
            <person name="Benahmed F."/>
            <person name="Dimitrov G."/>
            <person name="Madupu R."/>
            <person name="Radune D."/>
            <person name="Sullivan S."/>
            <person name="Jha G."/>
            <person name="Ishihara H."/>
            <person name="Lee S.W."/>
            <person name="Pandey A."/>
            <person name="Sharma V."/>
            <person name="Sriariyanun M."/>
            <person name="Szurek B."/>
            <person name="Vera-Cruz C.M."/>
            <person name="Dorman K.S."/>
            <person name="Ronald P.C."/>
            <person name="Verdier V."/>
            <person name="Dow J.M."/>
            <person name="Sonti R.V."/>
            <person name="Tsuge S."/>
            <person name="Brendel V.P."/>
            <person name="Rabinowicz P.D."/>
            <person name="Leach J.E."/>
            <person name="White F.F."/>
            <person name="Salzberg S.L."/>
        </authorList>
    </citation>
    <scope>NUCLEOTIDE SEQUENCE [LARGE SCALE GENOMIC DNA]</scope>
    <source>
        <strain evidence="1 2">BLS256</strain>
    </source>
</reference>
<organism evidence="1 2">
    <name type="scientific">Xanthomonas oryzae pv. oryzicola (strain BLS256)</name>
    <dbReference type="NCBI Taxonomy" id="383407"/>
    <lineage>
        <taxon>Bacteria</taxon>
        <taxon>Pseudomonadati</taxon>
        <taxon>Pseudomonadota</taxon>
        <taxon>Gammaproteobacteria</taxon>
        <taxon>Lysobacterales</taxon>
        <taxon>Lysobacteraceae</taxon>
        <taxon>Xanthomonas</taxon>
    </lineage>
</organism>
<proteinExistence type="predicted"/>
<dbReference type="Proteomes" id="UP000008851">
    <property type="component" value="Chromosome"/>
</dbReference>
<evidence type="ECO:0000313" key="2">
    <source>
        <dbReference type="Proteomes" id="UP000008851"/>
    </source>
</evidence>
<name>G7THP5_XANOB</name>
<accession>G7THP5</accession>
<evidence type="ECO:0000313" key="1">
    <source>
        <dbReference type="EMBL" id="AEQ98030.1"/>
    </source>
</evidence>
<dbReference type="HOGENOM" id="CLU_2482546_0_0_6"/>
<gene>
    <name evidence="1" type="ORF">XOC_3940</name>
</gene>
<dbReference type="AlphaFoldDB" id="G7THP5"/>
<sequence>MPASPSVQLAMACSISTTKASANAAAAIGSSPAMVCSVEPISMRGYAWARRLLALSPDAFVGLWMRRRCDRLASGLRTRVRYASAVT</sequence>
<dbReference type="EMBL" id="CP003057">
    <property type="protein sequence ID" value="AEQ98030.1"/>
    <property type="molecule type" value="Genomic_DNA"/>
</dbReference>
<dbReference type="KEGG" id="xor:XOC_3940"/>